<protein>
    <submittedName>
        <fullName evidence="2">Uncharacterized protein</fullName>
    </submittedName>
</protein>
<keyword evidence="3" id="KW-1185">Reference proteome</keyword>
<evidence type="ECO:0000313" key="2">
    <source>
        <dbReference type="EMBL" id="GFQ67087.1"/>
    </source>
</evidence>
<name>A0A8X6F147_TRICU</name>
<feature type="region of interest" description="Disordered" evidence="1">
    <location>
        <begin position="1"/>
        <end position="36"/>
    </location>
</feature>
<feature type="compositionally biased region" description="Acidic residues" evidence="1">
    <location>
        <begin position="17"/>
        <end position="27"/>
    </location>
</feature>
<evidence type="ECO:0000313" key="3">
    <source>
        <dbReference type="Proteomes" id="UP000887116"/>
    </source>
</evidence>
<accession>A0A8X6F147</accession>
<evidence type="ECO:0000256" key="1">
    <source>
        <dbReference type="SAM" id="MobiDB-lite"/>
    </source>
</evidence>
<dbReference type="EMBL" id="BMAO01020399">
    <property type="protein sequence ID" value="GFQ67087.1"/>
    <property type="molecule type" value="Genomic_DNA"/>
</dbReference>
<dbReference type="Proteomes" id="UP000887116">
    <property type="component" value="Unassembled WGS sequence"/>
</dbReference>
<proteinExistence type="predicted"/>
<comment type="caution">
    <text evidence="2">The sequence shown here is derived from an EMBL/GenBank/DDBJ whole genome shotgun (WGS) entry which is preliminary data.</text>
</comment>
<organism evidence="2 3">
    <name type="scientific">Trichonephila clavata</name>
    <name type="common">Joro spider</name>
    <name type="synonym">Nephila clavata</name>
    <dbReference type="NCBI Taxonomy" id="2740835"/>
    <lineage>
        <taxon>Eukaryota</taxon>
        <taxon>Metazoa</taxon>
        <taxon>Ecdysozoa</taxon>
        <taxon>Arthropoda</taxon>
        <taxon>Chelicerata</taxon>
        <taxon>Arachnida</taxon>
        <taxon>Araneae</taxon>
        <taxon>Araneomorphae</taxon>
        <taxon>Entelegynae</taxon>
        <taxon>Araneoidea</taxon>
        <taxon>Nephilidae</taxon>
        <taxon>Trichonephila</taxon>
    </lineage>
</organism>
<gene>
    <name evidence="2" type="ORF">TNCT_158761</name>
</gene>
<sequence length="141" mass="16436">MSSLRSSYIRKRRSDDESSDSDSEDEGPPVKKFRSCNGDTNIKQGFSTKIYNIFNWISHLPLRRLFKESVLTRTMQRSVDEVLLEDDDEQAIVIDITDKEENIDVIDIADDEDEDDMIVEGKVHFFRRLKNCNGKNCKVRE</sequence>
<dbReference type="AlphaFoldDB" id="A0A8X6F147"/>
<reference evidence="2" key="1">
    <citation type="submission" date="2020-07" db="EMBL/GenBank/DDBJ databases">
        <title>Multicomponent nature underlies the extraordinary mechanical properties of spider dragline silk.</title>
        <authorList>
            <person name="Kono N."/>
            <person name="Nakamura H."/>
            <person name="Mori M."/>
            <person name="Yoshida Y."/>
            <person name="Ohtoshi R."/>
            <person name="Malay A.D."/>
            <person name="Moran D.A.P."/>
            <person name="Tomita M."/>
            <person name="Numata K."/>
            <person name="Arakawa K."/>
        </authorList>
    </citation>
    <scope>NUCLEOTIDE SEQUENCE</scope>
</reference>